<dbReference type="Gene3D" id="3.40.50.300">
    <property type="entry name" value="P-loop containing nucleotide triphosphate hydrolases"/>
    <property type="match status" value="1"/>
</dbReference>
<dbReference type="PANTHER" id="PTHR11630">
    <property type="entry name" value="DNA REPLICATION LICENSING FACTOR MCM FAMILY MEMBER"/>
    <property type="match status" value="1"/>
</dbReference>
<accession>L5MAH3</accession>
<dbReference type="GO" id="GO:0017116">
    <property type="term" value="F:single-stranded DNA helicase activity"/>
    <property type="evidence" value="ECO:0007669"/>
    <property type="project" value="TreeGrafter"/>
</dbReference>
<dbReference type="PANTHER" id="PTHR11630:SF75">
    <property type="entry name" value="MINICHROMOSOME MAINTENANCE DOMAIN-CONTAINING PROTEIN 2"/>
    <property type="match status" value="1"/>
</dbReference>
<dbReference type="InterPro" id="IPR058769">
    <property type="entry name" value="MCMDC2_N"/>
</dbReference>
<dbReference type="GO" id="GO:0005634">
    <property type="term" value="C:nucleus"/>
    <property type="evidence" value="ECO:0007669"/>
    <property type="project" value="TreeGrafter"/>
</dbReference>
<evidence type="ECO:0000313" key="2">
    <source>
        <dbReference type="EMBL" id="ELK35376.1"/>
    </source>
</evidence>
<dbReference type="GO" id="GO:0000727">
    <property type="term" value="P:double-strand break repair via break-induced replication"/>
    <property type="evidence" value="ECO:0007669"/>
    <property type="project" value="TreeGrafter"/>
</dbReference>
<sequence>MREVGQPGRDRRWTPGRVQPVLFSPHQLDPSSKLTYRLGWCICPLVVSADSRQSYAVYRFNILINPSDIVELDAELGNHILHHPVKAAEVFQSVCFIAVKTLSLIGQLQTETQINIVLKLTHLPSLPSYSLNFCEFRLDYTSQRFYMMQGIVIAMTTVTKYTQGARFLCSDEACPLSKGFQYIRVHAPGATESATVRNDFLCNLCSSSLQEDRKFRVLGDKQIVEIITAKALHAFQGYSNTQPFRFQSLTIFLRDELVNKMSIGNEYKIIGIPTCVKTLQTSVCIEANSITFCNPKVPSGITDNFRCLLSLTSSSCWKFTAILANIFASHILPPGTYNFLKLCLLMSLVQTRDSNKELEDCLDILIITSDTLLVDRLLNYSINLVPRGIRHPVSTEIFPTLFRNNYGTGAVSIQAGSALLAKGGICFIGDLASYKKDKLEQLQSGATVFCVAPNAVFPFELYNEEYLEQRDIYLTQCQQQLLQFIATYGPGTAVFASDE</sequence>
<dbReference type="EMBL" id="KB102464">
    <property type="protein sequence ID" value="ELK35376.1"/>
    <property type="molecule type" value="Genomic_DNA"/>
</dbReference>
<dbReference type="GO" id="GO:0005524">
    <property type="term" value="F:ATP binding"/>
    <property type="evidence" value="ECO:0007669"/>
    <property type="project" value="InterPro"/>
</dbReference>
<organism evidence="2 3">
    <name type="scientific">Myotis davidii</name>
    <name type="common">David's myotis</name>
    <dbReference type="NCBI Taxonomy" id="225400"/>
    <lineage>
        <taxon>Eukaryota</taxon>
        <taxon>Metazoa</taxon>
        <taxon>Chordata</taxon>
        <taxon>Craniata</taxon>
        <taxon>Vertebrata</taxon>
        <taxon>Euteleostomi</taxon>
        <taxon>Mammalia</taxon>
        <taxon>Eutheria</taxon>
        <taxon>Laurasiatheria</taxon>
        <taxon>Chiroptera</taxon>
        <taxon>Yangochiroptera</taxon>
        <taxon>Vespertilionidae</taxon>
        <taxon>Myotis</taxon>
    </lineage>
</organism>
<keyword evidence="3" id="KW-1185">Reference proteome</keyword>
<protein>
    <recommendedName>
        <fullName evidence="1">MCMDC2 N-terminal domain-containing protein</fullName>
    </recommendedName>
</protein>
<evidence type="ECO:0000313" key="3">
    <source>
        <dbReference type="Proteomes" id="UP000010556"/>
    </source>
</evidence>
<feature type="domain" description="MCMDC2 N-terminal" evidence="1">
    <location>
        <begin position="50"/>
        <end position="123"/>
    </location>
</feature>
<reference evidence="3" key="1">
    <citation type="journal article" date="2013" name="Science">
        <title>Comparative analysis of bat genomes provides insight into the evolution of flight and immunity.</title>
        <authorList>
            <person name="Zhang G."/>
            <person name="Cowled C."/>
            <person name="Shi Z."/>
            <person name="Huang Z."/>
            <person name="Bishop-Lilly K.A."/>
            <person name="Fang X."/>
            <person name="Wynne J.W."/>
            <person name="Xiong Z."/>
            <person name="Baker M.L."/>
            <person name="Zhao W."/>
            <person name="Tachedjian M."/>
            <person name="Zhu Y."/>
            <person name="Zhou P."/>
            <person name="Jiang X."/>
            <person name="Ng J."/>
            <person name="Yang L."/>
            <person name="Wu L."/>
            <person name="Xiao J."/>
            <person name="Feng Y."/>
            <person name="Chen Y."/>
            <person name="Sun X."/>
            <person name="Zhang Y."/>
            <person name="Marsh G.A."/>
            <person name="Crameri G."/>
            <person name="Broder C.C."/>
            <person name="Frey K.G."/>
            <person name="Wang L.F."/>
            <person name="Wang J."/>
        </authorList>
    </citation>
    <scope>NUCLEOTIDE SEQUENCE [LARGE SCALE GENOMIC DNA]</scope>
</reference>
<dbReference type="GO" id="GO:0003677">
    <property type="term" value="F:DNA binding"/>
    <property type="evidence" value="ECO:0007669"/>
    <property type="project" value="InterPro"/>
</dbReference>
<dbReference type="InterPro" id="IPR031327">
    <property type="entry name" value="MCM"/>
</dbReference>
<dbReference type="AlphaFoldDB" id="L5MAH3"/>
<proteinExistence type="predicted"/>
<evidence type="ECO:0000259" key="1">
    <source>
        <dbReference type="Pfam" id="PF26063"/>
    </source>
</evidence>
<dbReference type="eggNOG" id="KOG0480">
    <property type="taxonomic scope" value="Eukaryota"/>
</dbReference>
<name>L5MAH3_MYODS</name>
<dbReference type="Proteomes" id="UP000010556">
    <property type="component" value="Unassembled WGS sequence"/>
</dbReference>
<gene>
    <name evidence="2" type="ORF">MDA_GLEAN10008195</name>
</gene>
<dbReference type="Pfam" id="PF26063">
    <property type="entry name" value="MCMDC2_N"/>
    <property type="match status" value="1"/>
</dbReference>
<dbReference type="InterPro" id="IPR027417">
    <property type="entry name" value="P-loop_NTPase"/>
</dbReference>